<dbReference type="GO" id="GO:0003700">
    <property type="term" value="F:DNA-binding transcription factor activity"/>
    <property type="evidence" value="ECO:0007669"/>
    <property type="project" value="InterPro"/>
</dbReference>
<dbReference type="InterPro" id="IPR009061">
    <property type="entry name" value="DNA-bd_dom_put_sf"/>
</dbReference>
<proteinExistence type="predicted"/>
<evidence type="ECO:0000259" key="5">
    <source>
        <dbReference type="PROSITE" id="PS50937"/>
    </source>
</evidence>
<dbReference type="InterPro" id="IPR036244">
    <property type="entry name" value="TipA-like_antibiotic-bd"/>
</dbReference>
<feature type="domain" description="HTH merR-type" evidence="5">
    <location>
        <begin position="2"/>
        <end position="71"/>
    </location>
</feature>
<dbReference type="AlphaFoldDB" id="A0A6G3ZWW9"/>
<dbReference type="Pfam" id="PF07739">
    <property type="entry name" value="TipAS"/>
    <property type="match status" value="1"/>
</dbReference>
<evidence type="ECO:0000256" key="4">
    <source>
        <dbReference type="ARBA" id="ARBA00023163"/>
    </source>
</evidence>
<dbReference type="Pfam" id="PF13411">
    <property type="entry name" value="MerR_1"/>
    <property type="match status" value="1"/>
</dbReference>
<evidence type="ECO:0000256" key="1">
    <source>
        <dbReference type="ARBA" id="ARBA00023015"/>
    </source>
</evidence>
<comment type="caution">
    <text evidence="6">The sequence shown here is derived from an EMBL/GenBank/DDBJ whole genome shotgun (WGS) entry which is preliminary data.</text>
</comment>
<evidence type="ECO:0000256" key="3">
    <source>
        <dbReference type="ARBA" id="ARBA00023159"/>
    </source>
</evidence>
<dbReference type="RefSeq" id="WP_163945748.1">
    <property type="nucleotide sequence ID" value="NZ_JAAIKC010000003.1"/>
</dbReference>
<dbReference type="PANTHER" id="PTHR30204:SF90">
    <property type="entry name" value="HTH-TYPE TRANSCRIPTIONAL ACTIVATOR MTA"/>
    <property type="match status" value="1"/>
</dbReference>
<keyword evidence="4" id="KW-0804">Transcription</keyword>
<reference evidence="6" key="1">
    <citation type="submission" date="2020-02" db="EMBL/GenBank/DDBJ databases">
        <authorList>
            <person name="Shen X.-R."/>
            <person name="Zhang Y.-X."/>
        </authorList>
    </citation>
    <scope>NUCLEOTIDE SEQUENCE</scope>
    <source>
        <strain evidence="6">SYP-B3998</strain>
    </source>
</reference>
<dbReference type="SUPFAM" id="SSF89082">
    <property type="entry name" value="Antibiotic binding domain of TipA-like multidrug resistance regulators"/>
    <property type="match status" value="1"/>
</dbReference>
<dbReference type="Gene3D" id="1.10.1660.10">
    <property type="match status" value="1"/>
</dbReference>
<dbReference type="SMART" id="SM00422">
    <property type="entry name" value="HTH_MERR"/>
    <property type="match status" value="1"/>
</dbReference>
<dbReference type="InterPro" id="IPR012925">
    <property type="entry name" value="TipAS_dom"/>
</dbReference>
<dbReference type="Gene3D" id="1.10.490.50">
    <property type="entry name" value="Antibiotic binding domain of TipA-like multidrug resistance regulators"/>
    <property type="match status" value="1"/>
</dbReference>
<keyword evidence="2" id="KW-0238">DNA-binding</keyword>
<dbReference type="PANTHER" id="PTHR30204">
    <property type="entry name" value="REDOX-CYCLING DRUG-SENSING TRANSCRIPTIONAL ACTIVATOR SOXR"/>
    <property type="match status" value="1"/>
</dbReference>
<name>A0A6G3ZWW9_9BACL</name>
<keyword evidence="3" id="KW-0010">Activator</keyword>
<keyword evidence="1" id="KW-0805">Transcription regulation</keyword>
<gene>
    <name evidence="6" type="ORF">GK047_10995</name>
</gene>
<sequence>MAYTVKEVAQLTGVSVRTLHYYDEIGLLKPDFYGENGYRYYEQLQLLRLQQILFFRELDFQLNDIVEMMRSDTFNQLEALENHKQLVRQKRKRMDQLLLTIDKTIDHLKGELDMKDEELYKGFDTEKQAKYEQEIIEKHGSKTLDESKNKTGSWSKEDYEAVQSSFEKLHKQFAVLITQGAQVTDEEVQQLVGLHFGIVSKFYTPTKEVYQGLGHMYVESPDFKTMYDNHHPQLAEFLRDAMKVYADTQLL</sequence>
<dbReference type="EMBL" id="JAAIKC010000003">
    <property type="protein sequence ID" value="NEW06538.1"/>
    <property type="molecule type" value="Genomic_DNA"/>
</dbReference>
<dbReference type="GO" id="GO:0003677">
    <property type="term" value="F:DNA binding"/>
    <property type="evidence" value="ECO:0007669"/>
    <property type="project" value="UniProtKB-KW"/>
</dbReference>
<dbReference type="SUPFAM" id="SSF46955">
    <property type="entry name" value="Putative DNA-binding domain"/>
    <property type="match status" value="1"/>
</dbReference>
<evidence type="ECO:0000256" key="2">
    <source>
        <dbReference type="ARBA" id="ARBA00023125"/>
    </source>
</evidence>
<protein>
    <submittedName>
        <fullName evidence="6">MerR family transcriptional regulator</fullName>
    </submittedName>
</protein>
<dbReference type="InterPro" id="IPR047057">
    <property type="entry name" value="MerR_fam"/>
</dbReference>
<dbReference type="CDD" id="cd01106">
    <property type="entry name" value="HTH_TipAL-Mta"/>
    <property type="match status" value="1"/>
</dbReference>
<organism evidence="6">
    <name type="scientific">Paenibacillus sp. SYP-B3998</name>
    <dbReference type="NCBI Taxonomy" id="2678564"/>
    <lineage>
        <taxon>Bacteria</taxon>
        <taxon>Bacillati</taxon>
        <taxon>Bacillota</taxon>
        <taxon>Bacilli</taxon>
        <taxon>Bacillales</taxon>
        <taxon>Paenibacillaceae</taxon>
        <taxon>Paenibacillus</taxon>
    </lineage>
</organism>
<dbReference type="InterPro" id="IPR000551">
    <property type="entry name" value="MerR-type_HTH_dom"/>
</dbReference>
<accession>A0A6G3ZWW9</accession>
<evidence type="ECO:0000313" key="6">
    <source>
        <dbReference type="EMBL" id="NEW06538.1"/>
    </source>
</evidence>
<dbReference type="PROSITE" id="PS50937">
    <property type="entry name" value="HTH_MERR_2"/>
    <property type="match status" value="1"/>
</dbReference>